<evidence type="ECO:0000313" key="2">
    <source>
        <dbReference type="Proteomes" id="UP001329151"/>
    </source>
</evidence>
<accession>A0AA86M8R7</accession>
<dbReference type="KEGG" id="lto:RGQ30_20050"/>
<evidence type="ECO:0000313" key="1">
    <source>
        <dbReference type="EMBL" id="BET26504.1"/>
    </source>
</evidence>
<gene>
    <name evidence="1" type="ORF">RGQ30_20050</name>
</gene>
<proteinExistence type="predicted"/>
<dbReference type="EMBL" id="AP028947">
    <property type="protein sequence ID" value="BET26504.1"/>
    <property type="molecule type" value="Genomic_DNA"/>
</dbReference>
<reference evidence="1 2" key="1">
    <citation type="submission" date="2023-10" db="EMBL/GenBank/DDBJ databases">
        <title>Complete Genome Sequence of Limnobacter thiooxidans CS-K2T, Isolated from freshwater lake sediments in Bavaria, Germany.</title>
        <authorList>
            <person name="Naruki M."/>
            <person name="Watanabe A."/>
            <person name="Warashina T."/>
            <person name="Morita T."/>
            <person name="Arakawa K."/>
        </authorList>
    </citation>
    <scope>NUCLEOTIDE SEQUENCE [LARGE SCALE GENOMIC DNA]</scope>
    <source>
        <strain evidence="1 2">CS-K2</strain>
    </source>
</reference>
<dbReference type="AlphaFoldDB" id="A0AA86M8R7"/>
<protein>
    <submittedName>
        <fullName evidence="1">Uncharacterized protein</fullName>
    </submittedName>
</protein>
<organism evidence="1 2">
    <name type="scientific">Limnobacter thiooxidans</name>
    <dbReference type="NCBI Taxonomy" id="131080"/>
    <lineage>
        <taxon>Bacteria</taxon>
        <taxon>Pseudomonadati</taxon>
        <taxon>Pseudomonadota</taxon>
        <taxon>Betaproteobacteria</taxon>
        <taxon>Burkholderiales</taxon>
        <taxon>Burkholderiaceae</taxon>
        <taxon>Limnobacter</taxon>
    </lineage>
</organism>
<dbReference type="Proteomes" id="UP001329151">
    <property type="component" value="Chromosome"/>
</dbReference>
<keyword evidence="2" id="KW-1185">Reference proteome</keyword>
<name>A0AA86M8R7_9BURK</name>
<dbReference type="RefSeq" id="WP_130556032.1">
    <property type="nucleotide sequence ID" value="NZ_AP028947.1"/>
</dbReference>
<sequence length="264" mass="31048">MPPNQKIAVPLDWLWPLKIRQFIPELHRHDFEDIDRKVRTVLSPVFALIPELAISGALQTRLNPHTQRVEVFYQPVLISAKQYQLPFDDHRSEKLEAILKSCLEEFNRLPLMLEMLLKAQELKPLKSLSPQEYQALSVLRALLDLRLPKESFANNHSLKLHESKGPDTEHQLSFQAKVEFKGRQSVMVHSVRWNKTNAVIVNRRKFEVQFRQTHLLDDGDEYLNRFEQLLLSERTAQFVCRVTLQERNGKRKVKNAFLERLIDE</sequence>